<dbReference type="GO" id="GO:0005262">
    <property type="term" value="F:calcium channel activity"/>
    <property type="evidence" value="ECO:0007669"/>
    <property type="project" value="InterPro"/>
</dbReference>
<dbReference type="Proteomes" id="UP001360560">
    <property type="component" value="Unassembled WGS sequence"/>
</dbReference>
<name>A0AAV5QWA0_9ASCO</name>
<evidence type="ECO:0000256" key="1">
    <source>
        <dbReference type="SAM" id="SignalP"/>
    </source>
</evidence>
<evidence type="ECO:0000313" key="3">
    <source>
        <dbReference type="Proteomes" id="UP001360560"/>
    </source>
</evidence>
<comment type="caution">
    <text evidence="2">The sequence shown here is derived from an EMBL/GenBank/DDBJ whole genome shotgun (WGS) entry which is preliminary data.</text>
</comment>
<gene>
    <name evidence="2" type="ORF">DASC09_063180</name>
</gene>
<keyword evidence="1" id="KW-0732">Signal</keyword>
<protein>
    <submittedName>
        <fullName evidence="2">Mid1 protein</fullName>
    </submittedName>
</protein>
<dbReference type="AlphaFoldDB" id="A0AAV5QWA0"/>
<keyword evidence="3" id="KW-1185">Reference proteome</keyword>
<evidence type="ECO:0000313" key="2">
    <source>
        <dbReference type="EMBL" id="GMM38979.1"/>
    </source>
</evidence>
<organism evidence="2 3">
    <name type="scientific">Saccharomycopsis crataegensis</name>
    <dbReference type="NCBI Taxonomy" id="43959"/>
    <lineage>
        <taxon>Eukaryota</taxon>
        <taxon>Fungi</taxon>
        <taxon>Dikarya</taxon>
        <taxon>Ascomycota</taxon>
        <taxon>Saccharomycotina</taxon>
        <taxon>Saccharomycetes</taxon>
        <taxon>Saccharomycopsidaceae</taxon>
        <taxon>Saccharomycopsis</taxon>
    </lineage>
</organism>
<feature type="signal peptide" evidence="1">
    <location>
        <begin position="1"/>
        <end position="19"/>
    </location>
</feature>
<proteinExistence type="predicted"/>
<dbReference type="GO" id="GO:0098703">
    <property type="term" value="P:calcium ion import across plasma membrane"/>
    <property type="evidence" value="ECO:0007669"/>
    <property type="project" value="InterPro"/>
</dbReference>
<feature type="chain" id="PRO_5043338470" evidence="1">
    <location>
        <begin position="20"/>
        <end position="633"/>
    </location>
</feature>
<dbReference type="PANTHER" id="PTHR39142:SF1">
    <property type="entry name" value="AEL197CP"/>
    <property type="match status" value="1"/>
</dbReference>
<dbReference type="EMBL" id="BTFZ01000020">
    <property type="protein sequence ID" value="GMM38979.1"/>
    <property type="molecule type" value="Genomic_DNA"/>
</dbReference>
<reference evidence="2 3" key="1">
    <citation type="journal article" date="2023" name="Elife">
        <title>Identification of key yeast species and microbe-microbe interactions impacting larval growth of Drosophila in the wild.</title>
        <authorList>
            <person name="Mure A."/>
            <person name="Sugiura Y."/>
            <person name="Maeda R."/>
            <person name="Honda K."/>
            <person name="Sakurai N."/>
            <person name="Takahashi Y."/>
            <person name="Watada M."/>
            <person name="Katoh T."/>
            <person name="Gotoh A."/>
            <person name="Gotoh Y."/>
            <person name="Taniguchi I."/>
            <person name="Nakamura K."/>
            <person name="Hayashi T."/>
            <person name="Katayama T."/>
            <person name="Uemura T."/>
            <person name="Hattori Y."/>
        </authorList>
    </citation>
    <scope>NUCLEOTIDE SEQUENCE [LARGE SCALE GENOMIC DNA]</scope>
    <source>
        <strain evidence="2 3">SC-9</strain>
    </source>
</reference>
<dbReference type="PANTHER" id="PTHR39142">
    <property type="entry name" value="MID1P"/>
    <property type="match status" value="1"/>
</dbReference>
<dbReference type="RefSeq" id="XP_064855974.1">
    <property type="nucleotide sequence ID" value="XM_064999902.1"/>
</dbReference>
<sequence>MIWQLSCLLLVVFAQSVASSPSQQFHFGAGISHDDLWRECYTKHLLKSPNQLENCLNIDCSKIDLKNGEEESEICYEIQSSLRKRGKRSEIDTSLGYGYAVADSLRSFYASSFQRLIQNVNEDGVREVNGKFFTKVADKDVQVLYPRSSLINDIGSTGNSTSLSDWEPISDIIGSNETKYYQFNVNTTSTGLSSFYHILVFLSGNICTLPKDVGLTNQLIVDYGFDINLVQNISNATYSSTNFSHGYMKGLAKHDIPSNPNNTFVTMYIKVSAPATQNLTDIWDYELGISQKDLVYQWDNRTWISLVDSDDTSALLVTGNFSSAPNLNVPSFNSTKNNYYEVYLYPYNSDVDYFRGLTNSWCAIRNGPAILTSDDMELSYTNRSEMLRQQFYIPDLNTSTSYMGFALETDREGNYGGTVFKKIEFSTKDSAACQLIYNLEFCSNVAYSVPAKASYSDSQEKANLKYQYDNNTSDIYQNFSKALNQIACETESDAIFSPLTSCDKCAESYKNWLCSVTIPRCTTDDQPEYVFRNSSSSRTSFVNTEIQPLSYYEILPCYNSCYALVRNCPADFGFSCPDNVSTISGSTYYWDTGASYLTCNFIGATSDSSWGIHLVTNTKLQFFCILFILGFIL</sequence>
<dbReference type="GeneID" id="90076967"/>
<dbReference type="Pfam" id="PF12929">
    <property type="entry name" value="Mid1"/>
    <property type="match status" value="1"/>
</dbReference>
<dbReference type="InterPro" id="IPR024338">
    <property type="entry name" value="MID1/Yam8"/>
</dbReference>
<accession>A0AAV5QWA0</accession>